<keyword evidence="8" id="KW-1185">Reference proteome</keyword>
<proteinExistence type="predicted"/>
<organism evidence="7 8">
    <name type="scientific">Enterovirga aerilata</name>
    <dbReference type="NCBI Taxonomy" id="2730920"/>
    <lineage>
        <taxon>Bacteria</taxon>
        <taxon>Pseudomonadati</taxon>
        <taxon>Pseudomonadota</taxon>
        <taxon>Alphaproteobacteria</taxon>
        <taxon>Hyphomicrobiales</taxon>
        <taxon>Methylobacteriaceae</taxon>
        <taxon>Enterovirga</taxon>
    </lineage>
</organism>
<name>A0A849IA35_9HYPH</name>
<dbReference type="AlphaFoldDB" id="A0A849IA35"/>
<feature type="signal peptide" evidence="5">
    <location>
        <begin position="1"/>
        <end position="17"/>
    </location>
</feature>
<dbReference type="InterPro" id="IPR009056">
    <property type="entry name" value="Cyt_c-like_dom"/>
</dbReference>
<evidence type="ECO:0000259" key="6">
    <source>
        <dbReference type="PROSITE" id="PS51007"/>
    </source>
</evidence>
<evidence type="ECO:0000256" key="3">
    <source>
        <dbReference type="ARBA" id="ARBA00023004"/>
    </source>
</evidence>
<keyword evidence="3 4" id="KW-0408">Iron</keyword>
<dbReference type="Proteomes" id="UP000564885">
    <property type="component" value="Unassembled WGS sequence"/>
</dbReference>
<sequence>MAGLAGAIAIAAAAALAWQAWRSQSQAIAVAKALTRGEPGKGPALITKYGCGGCHTIPGAPGADGKVAGPLGGMRARVYVGGVARHDADTLIRWIVAPQSISPRSAMPATGITEEEARHVAAFLYTR</sequence>
<evidence type="ECO:0000256" key="4">
    <source>
        <dbReference type="PROSITE-ProRule" id="PRU00433"/>
    </source>
</evidence>
<keyword evidence="5" id="KW-0732">Signal</keyword>
<evidence type="ECO:0000313" key="8">
    <source>
        <dbReference type="Proteomes" id="UP000564885"/>
    </source>
</evidence>
<protein>
    <submittedName>
        <fullName evidence="7">Cytochrome C</fullName>
    </submittedName>
</protein>
<dbReference type="InterPro" id="IPR036909">
    <property type="entry name" value="Cyt_c-like_dom_sf"/>
</dbReference>
<dbReference type="GO" id="GO:0009055">
    <property type="term" value="F:electron transfer activity"/>
    <property type="evidence" value="ECO:0007669"/>
    <property type="project" value="InterPro"/>
</dbReference>
<comment type="caution">
    <text evidence="7">The sequence shown here is derived from an EMBL/GenBank/DDBJ whole genome shotgun (WGS) entry which is preliminary data.</text>
</comment>
<keyword evidence="1 4" id="KW-0349">Heme</keyword>
<evidence type="ECO:0000256" key="1">
    <source>
        <dbReference type="ARBA" id="ARBA00022617"/>
    </source>
</evidence>
<dbReference type="GO" id="GO:0020037">
    <property type="term" value="F:heme binding"/>
    <property type="evidence" value="ECO:0007669"/>
    <property type="project" value="InterPro"/>
</dbReference>
<accession>A0A849IA35</accession>
<evidence type="ECO:0000256" key="5">
    <source>
        <dbReference type="SAM" id="SignalP"/>
    </source>
</evidence>
<dbReference type="GO" id="GO:0046872">
    <property type="term" value="F:metal ion binding"/>
    <property type="evidence" value="ECO:0007669"/>
    <property type="project" value="UniProtKB-KW"/>
</dbReference>
<evidence type="ECO:0000313" key="7">
    <source>
        <dbReference type="EMBL" id="NNM73135.1"/>
    </source>
</evidence>
<gene>
    <name evidence="7" type="ORF">HJG44_12170</name>
</gene>
<evidence type="ECO:0000256" key="2">
    <source>
        <dbReference type="ARBA" id="ARBA00022723"/>
    </source>
</evidence>
<feature type="chain" id="PRO_5032408427" evidence="5">
    <location>
        <begin position="18"/>
        <end position="127"/>
    </location>
</feature>
<reference evidence="7 8" key="1">
    <citation type="submission" date="2020-04" db="EMBL/GenBank/DDBJ databases">
        <title>Enterovirga sp. isolate from soil.</title>
        <authorList>
            <person name="Chea S."/>
            <person name="Kim D.-U."/>
        </authorList>
    </citation>
    <scope>NUCLEOTIDE SEQUENCE [LARGE SCALE GENOMIC DNA]</scope>
    <source>
        <strain evidence="7 8">DB1703</strain>
    </source>
</reference>
<dbReference type="PROSITE" id="PS51007">
    <property type="entry name" value="CYTC"/>
    <property type="match status" value="1"/>
</dbReference>
<dbReference type="Gene3D" id="1.10.760.10">
    <property type="entry name" value="Cytochrome c-like domain"/>
    <property type="match status" value="1"/>
</dbReference>
<dbReference type="EMBL" id="JABEPP010000003">
    <property type="protein sequence ID" value="NNM73135.1"/>
    <property type="molecule type" value="Genomic_DNA"/>
</dbReference>
<feature type="domain" description="Cytochrome c" evidence="6">
    <location>
        <begin position="37"/>
        <end position="127"/>
    </location>
</feature>
<keyword evidence="2 4" id="KW-0479">Metal-binding</keyword>
<dbReference type="Pfam" id="PF00034">
    <property type="entry name" value="Cytochrom_C"/>
    <property type="match status" value="1"/>
</dbReference>
<dbReference type="SUPFAM" id="SSF46626">
    <property type="entry name" value="Cytochrome c"/>
    <property type="match status" value="1"/>
</dbReference>